<name>A0AAE3FJ48_9CREN</name>
<evidence type="ECO:0000256" key="2">
    <source>
        <dbReference type="ARBA" id="ARBA00022670"/>
    </source>
</evidence>
<dbReference type="InterPro" id="IPR036852">
    <property type="entry name" value="Peptidase_S8/S53_dom_sf"/>
</dbReference>
<organism evidence="9">
    <name type="scientific">Candidatus Aramenus sulfurataquae</name>
    <dbReference type="NCBI Taxonomy" id="1326980"/>
    <lineage>
        <taxon>Archaea</taxon>
        <taxon>Thermoproteota</taxon>
        <taxon>Thermoprotei</taxon>
        <taxon>Sulfolobales</taxon>
        <taxon>Sulfolobaceae</taxon>
        <taxon>Candidatus Aramenus</taxon>
    </lineage>
</organism>
<dbReference type="InterPro" id="IPR023828">
    <property type="entry name" value="Peptidase_S8_Ser-AS"/>
</dbReference>
<evidence type="ECO:0000256" key="5">
    <source>
        <dbReference type="ARBA" id="ARBA00022825"/>
    </source>
</evidence>
<sequence length="1080" mass="116948">MLKELITLIFLASSVVPLVGVNTHDLQFTLNKDAYVTVTIVEQPKNLELLQMYVENHTVLNLTQVERLFIPNDEIQRVVNYFHRFGLSTQTYLNVITVSGSVGALERALHGTFYVYKLGNVTFYEFEGEGPSPIGSAYLISTNFTKALLSRPNTLYNVTQAAAFSEVKPEQLREAYNVTYLINRGINGNGTSVGILDFYGDPYIVQQLNDFDKTFNVTAPPFLKVVPIGPYDPNDGISNGWALEISLDVEYVHLIAPDAGIYLYVANPDVSLVEAIAFIDQQDKVNVLSQSFGIPEIYFDLGVLPLSCVQALDYEYWLGEVEGITFVAASGDAGGTGNNFFLFPNGNLVFPASDPYVLAAGGTSLYVSGNLTEQTAWSGESVFGASTGGFSSIFPSPWYQGSRGFREVPDVVADANPYTGVPVIYYYNQTYLVGGTSLASPTIAGILDLMSQVYGRLGFVNTLIYQLSGTKALVPVTFGYNTPYVANSSYNPVSGLGYINAGYMLSYLGKAINMTTVRVAVQNTSYLDGQIVKVVAKAPLGTRLTAYVYNGTSITEQFPLLYNGSYWVGTFSAEGDGVEEVVVKGGNYTSGTYIVVGLQATFLLPQVAIYYQPGEIPILVQLFYPNGSVSKPPSNASAEIYNYSVVYDNFSQVAEAYLTRAEVINISAYGISISSNYLDGAYNISGNIGGIYMVKVNGAFGFDEFVEGIYVVPALIPSVFTEPTVASPGSNVTLVVITETVGSPNVTVYFYKDDRVVYSTEVNSIYVAGTQYYVKQITVPSNMSPGYYNVVAVADYYHENYTDSGVGFTQIYVSPGSLSVNVSNPKVVLQGTSLSIYASIDYPNGTPVKLGSFTAVVIPAFMADNFDSLSISYAYPMVYVNGTWVANVSVVNGSTPNGFGLSEGALSSPWYIYVFGISAFGYPTETPSSLNYNTLNIAPEFPSSSFILLPLAYVSLFNGSYAYGDYINYAYIVDHNATIVDSIVRNATIINATVTLINSQIYNYTLRNGAIVSNWSLPEFRGSLHNVNATPTQNATSATISEPVTNQVEETVAELVGELAVVGVATAIAVNAIRKAKRPT</sequence>
<evidence type="ECO:0000256" key="7">
    <source>
        <dbReference type="ARBA" id="ARBA00023145"/>
    </source>
</evidence>
<feature type="domain" description="Peptidase S53" evidence="8">
    <location>
        <begin position="166"/>
        <end position="511"/>
    </location>
</feature>
<evidence type="ECO:0000256" key="1">
    <source>
        <dbReference type="ARBA" id="ARBA00001913"/>
    </source>
</evidence>
<dbReference type="InterPro" id="IPR015366">
    <property type="entry name" value="S53_propep"/>
</dbReference>
<dbReference type="PROSITE" id="PS00138">
    <property type="entry name" value="SUBTILASE_SER"/>
    <property type="match status" value="1"/>
</dbReference>
<keyword evidence="4" id="KW-0378">Hydrolase</keyword>
<dbReference type="InterPro" id="IPR000209">
    <property type="entry name" value="Peptidase_S8/S53_dom"/>
</dbReference>
<dbReference type="SUPFAM" id="SSF52743">
    <property type="entry name" value="Subtilisin-like"/>
    <property type="match status" value="1"/>
</dbReference>
<dbReference type="InterPro" id="IPR050819">
    <property type="entry name" value="Tripeptidyl-peptidase_I"/>
</dbReference>
<dbReference type="PIRSF" id="PIRSF032623">
    <property type="entry name" value="Peptidase_SSO2181_prd"/>
    <property type="match status" value="1"/>
</dbReference>
<gene>
    <name evidence="9" type="ORF">TQ35_004180</name>
</gene>
<dbReference type="GO" id="GO:0046872">
    <property type="term" value="F:metal ion binding"/>
    <property type="evidence" value="ECO:0007669"/>
    <property type="project" value="UniProtKB-KW"/>
</dbReference>
<dbReference type="Pfam" id="PF09286">
    <property type="entry name" value="Pro-kuma_activ"/>
    <property type="match status" value="1"/>
</dbReference>
<dbReference type="Gene3D" id="3.40.50.200">
    <property type="entry name" value="Peptidase S8/S53 domain"/>
    <property type="match status" value="1"/>
</dbReference>
<dbReference type="SUPFAM" id="SSF54897">
    <property type="entry name" value="Protease propeptides/inhibitors"/>
    <property type="match status" value="1"/>
</dbReference>
<evidence type="ECO:0000313" key="9">
    <source>
        <dbReference type="EMBL" id="MCL7343755.1"/>
    </source>
</evidence>
<dbReference type="PROSITE" id="PS51695">
    <property type="entry name" value="SEDOLISIN"/>
    <property type="match status" value="1"/>
</dbReference>
<comment type="cofactor">
    <cofactor evidence="1">
        <name>Ca(2+)</name>
        <dbReference type="ChEBI" id="CHEBI:29108"/>
    </cofactor>
</comment>
<reference evidence="9" key="1">
    <citation type="submission" date="2022-05" db="EMBL/GenBank/DDBJ databases">
        <title>Metagenome Sequencing of an Archaeal-Dominated Microbial Community from a Hot Spring at the Los Azufres Geothermal Field, Mexico.</title>
        <authorList>
            <person name="Marin-Paredes R."/>
            <person name="Martinez-Romero E."/>
            <person name="Servin-Garciduenas L.E."/>
        </authorList>
    </citation>
    <scope>NUCLEOTIDE SEQUENCE</scope>
    <source>
        <strain evidence="9">AZ1-454</strain>
    </source>
</reference>
<evidence type="ECO:0000256" key="4">
    <source>
        <dbReference type="ARBA" id="ARBA00022801"/>
    </source>
</evidence>
<comment type="caution">
    <text evidence="9">The sequence shown here is derived from an EMBL/GenBank/DDBJ whole genome shotgun (WGS) entry which is preliminary data.</text>
</comment>
<dbReference type="InterPro" id="IPR017001">
    <property type="entry name" value="Pept_S53_physarolisin-II_arc"/>
</dbReference>
<keyword evidence="7" id="KW-0865">Zymogen</keyword>
<dbReference type="EMBL" id="JZWS02000002">
    <property type="protein sequence ID" value="MCL7343755.1"/>
    <property type="molecule type" value="Genomic_DNA"/>
</dbReference>
<dbReference type="GO" id="GO:0006508">
    <property type="term" value="P:proteolysis"/>
    <property type="evidence" value="ECO:0007669"/>
    <property type="project" value="UniProtKB-KW"/>
</dbReference>
<proteinExistence type="predicted"/>
<dbReference type="GO" id="GO:0008240">
    <property type="term" value="F:tripeptidyl-peptidase activity"/>
    <property type="evidence" value="ECO:0007669"/>
    <property type="project" value="TreeGrafter"/>
</dbReference>
<dbReference type="InterPro" id="IPR030400">
    <property type="entry name" value="Sedolisin_dom"/>
</dbReference>
<keyword evidence="6" id="KW-0106">Calcium</keyword>
<dbReference type="Pfam" id="PF00082">
    <property type="entry name" value="Peptidase_S8"/>
    <property type="match status" value="1"/>
</dbReference>
<evidence type="ECO:0000259" key="8">
    <source>
        <dbReference type="PROSITE" id="PS51695"/>
    </source>
</evidence>
<evidence type="ECO:0000256" key="6">
    <source>
        <dbReference type="ARBA" id="ARBA00022837"/>
    </source>
</evidence>
<dbReference type="CDD" id="cd04056">
    <property type="entry name" value="Peptidases_S53"/>
    <property type="match status" value="1"/>
</dbReference>
<keyword evidence="5" id="KW-0720">Serine protease</keyword>
<dbReference type="AlphaFoldDB" id="A0AAE3FJ48"/>
<accession>A0AAE3FJ48</accession>
<evidence type="ECO:0000256" key="3">
    <source>
        <dbReference type="ARBA" id="ARBA00022723"/>
    </source>
</evidence>
<keyword evidence="3" id="KW-0479">Metal-binding</keyword>
<protein>
    <submittedName>
        <fullName evidence="9">Protease pro-enzyme activation domain-containing protein</fullName>
    </submittedName>
</protein>
<dbReference type="SMART" id="SM00944">
    <property type="entry name" value="Pro-kuma_activ"/>
    <property type="match status" value="1"/>
</dbReference>
<dbReference type="PANTHER" id="PTHR14218:SF15">
    <property type="entry name" value="TRIPEPTIDYL-PEPTIDASE 1"/>
    <property type="match status" value="1"/>
</dbReference>
<keyword evidence="2 9" id="KW-0645">Protease</keyword>
<dbReference type="PANTHER" id="PTHR14218">
    <property type="entry name" value="PROTEASE S8 TRIPEPTIDYL PEPTIDASE I CLN2"/>
    <property type="match status" value="1"/>
</dbReference>
<dbReference type="GO" id="GO:0004252">
    <property type="term" value="F:serine-type endopeptidase activity"/>
    <property type="evidence" value="ECO:0007669"/>
    <property type="project" value="InterPro"/>
</dbReference>